<keyword evidence="2" id="KW-1185">Reference proteome</keyword>
<comment type="caution">
    <text evidence="1">The sequence shown here is derived from an EMBL/GenBank/DDBJ whole genome shotgun (WGS) entry which is preliminary data.</text>
</comment>
<dbReference type="PANTHER" id="PTHR40780:SF2">
    <property type="entry name" value="DUF3669 DOMAIN-CONTAINING PROTEIN"/>
    <property type="match status" value="1"/>
</dbReference>
<dbReference type="Proteomes" id="UP001303473">
    <property type="component" value="Unassembled WGS sequence"/>
</dbReference>
<evidence type="ECO:0000313" key="1">
    <source>
        <dbReference type="EMBL" id="KAK3945363.1"/>
    </source>
</evidence>
<protein>
    <recommendedName>
        <fullName evidence="3">DUF3669 domain-containing protein</fullName>
    </recommendedName>
</protein>
<gene>
    <name evidence="1" type="ORF">QBC46DRAFT_433743</name>
</gene>
<evidence type="ECO:0008006" key="3">
    <source>
        <dbReference type="Google" id="ProtNLM"/>
    </source>
</evidence>
<feature type="non-terminal residue" evidence="1">
    <location>
        <position position="1"/>
    </location>
</feature>
<name>A0AAN6S9V7_9PEZI</name>
<proteinExistence type="predicted"/>
<dbReference type="EMBL" id="MU853755">
    <property type="protein sequence ID" value="KAK3945363.1"/>
    <property type="molecule type" value="Genomic_DNA"/>
</dbReference>
<dbReference type="AlphaFoldDB" id="A0AAN6S9V7"/>
<dbReference type="PANTHER" id="PTHR40780">
    <property type="entry name" value="DUF3669 DOMAIN-CONTAINING PROTEIN"/>
    <property type="match status" value="1"/>
</dbReference>
<sequence>PVRYALIEKYCPSQGRDSIKTDEANKDCLVRPYMGRLRYGSGGQFFSLRNFKLHASQMKDLDLATAEMCRSMAHALALLHWHAKIDGMDIEFVLGSSPVEEQKIRTEITLPQVMALRNFNMGANVLINASLSLDKPMSCTDVGVLVPVS</sequence>
<evidence type="ECO:0000313" key="2">
    <source>
        <dbReference type="Proteomes" id="UP001303473"/>
    </source>
</evidence>
<accession>A0AAN6S9V7</accession>
<organism evidence="1 2">
    <name type="scientific">Diplogelasinospora grovesii</name>
    <dbReference type="NCBI Taxonomy" id="303347"/>
    <lineage>
        <taxon>Eukaryota</taxon>
        <taxon>Fungi</taxon>
        <taxon>Dikarya</taxon>
        <taxon>Ascomycota</taxon>
        <taxon>Pezizomycotina</taxon>
        <taxon>Sordariomycetes</taxon>
        <taxon>Sordariomycetidae</taxon>
        <taxon>Sordariales</taxon>
        <taxon>Diplogelasinosporaceae</taxon>
        <taxon>Diplogelasinospora</taxon>
    </lineage>
</organism>
<reference evidence="2" key="1">
    <citation type="journal article" date="2023" name="Mol. Phylogenet. Evol.">
        <title>Genome-scale phylogeny and comparative genomics of the fungal order Sordariales.</title>
        <authorList>
            <person name="Hensen N."/>
            <person name="Bonometti L."/>
            <person name="Westerberg I."/>
            <person name="Brannstrom I.O."/>
            <person name="Guillou S."/>
            <person name="Cros-Aarteil S."/>
            <person name="Calhoun S."/>
            <person name="Haridas S."/>
            <person name="Kuo A."/>
            <person name="Mondo S."/>
            <person name="Pangilinan J."/>
            <person name="Riley R."/>
            <person name="LaButti K."/>
            <person name="Andreopoulos B."/>
            <person name="Lipzen A."/>
            <person name="Chen C."/>
            <person name="Yan M."/>
            <person name="Daum C."/>
            <person name="Ng V."/>
            <person name="Clum A."/>
            <person name="Steindorff A."/>
            <person name="Ohm R.A."/>
            <person name="Martin F."/>
            <person name="Silar P."/>
            <person name="Natvig D.O."/>
            <person name="Lalanne C."/>
            <person name="Gautier V."/>
            <person name="Ament-Velasquez S.L."/>
            <person name="Kruys A."/>
            <person name="Hutchinson M.I."/>
            <person name="Powell A.J."/>
            <person name="Barry K."/>
            <person name="Miller A.N."/>
            <person name="Grigoriev I.V."/>
            <person name="Debuchy R."/>
            <person name="Gladieux P."/>
            <person name="Hiltunen Thoren M."/>
            <person name="Johannesson H."/>
        </authorList>
    </citation>
    <scope>NUCLEOTIDE SEQUENCE [LARGE SCALE GENOMIC DNA]</scope>
    <source>
        <strain evidence="2">CBS 340.73</strain>
    </source>
</reference>